<dbReference type="GO" id="GO:0043165">
    <property type="term" value="P:Gram-negative-bacterium-type cell outer membrane assembly"/>
    <property type="evidence" value="ECO:0007669"/>
    <property type="project" value="InterPro"/>
</dbReference>
<comment type="subcellular location">
    <subcellularLocation>
        <location evidence="7">Periplasm</location>
    </subcellularLocation>
    <text evidence="7">Is capable of associating with the outer membrane.</text>
</comment>
<comment type="domain">
    <text evidence="7">The PPIase activity resides only in the second parvulin domain. The N-terminal region and the C-terminal tail are necessary and sufficient for the chaperone activity of SurA. The PPIase activity is dispensable for SurA to function as a chaperone. The N-terminal region and the C-terminal tail are also required for porin recognition.</text>
</comment>
<dbReference type="GO" id="GO:0051082">
    <property type="term" value="F:unfolded protein binding"/>
    <property type="evidence" value="ECO:0007669"/>
    <property type="project" value="UniProtKB-UniRule"/>
</dbReference>
<feature type="chain" id="PRO_5038197944" description="Chaperone SurA" evidence="7">
    <location>
        <begin position="31"/>
        <end position="449"/>
    </location>
</feature>
<dbReference type="SUPFAM" id="SSF54534">
    <property type="entry name" value="FKBP-like"/>
    <property type="match status" value="2"/>
</dbReference>
<evidence type="ECO:0000256" key="6">
    <source>
        <dbReference type="ARBA" id="ARBA00023235"/>
    </source>
</evidence>
<dbReference type="Gene3D" id="3.10.50.40">
    <property type="match status" value="2"/>
</dbReference>
<dbReference type="PROSITE" id="PS50198">
    <property type="entry name" value="PPIC_PPIASE_2"/>
    <property type="match status" value="2"/>
</dbReference>
<dbReference type="InterPro" id="IPR050280">
    <property type="entry name" value="OMP_Chaperone_SurA"/>
</dbReference>
<dbReference type="Pfam" id="PF00639">
    <property type="entry name" value="Rotamase"/>
    <property type="match status" value="2"/>
</dbReference>
<evidence type="ECO:0000313" key="10">
    <source>
        <dbReference type="Proteomes" id="UP000653472"/>
    </source>
</evidence>
<reference evidence="9" key="1">
    <citation type="submission" date="2020-03" db="EMBL/GenBank/DDBJ databases">
        <title>Solimonas marina sp. nov., isolated from deep seawater of the Pacific Ocean.</title>
        <authorList>
            <person name="Liu X."/>
            <person name="Lai Q."/>
            <person name="Sun F."/>
            <person name="Gai Y."/>
            <person name="Li G."/>
            <person name="Shao Z."/>
        </authorList>
    </citation>
    <scope>NUCLEOTIDE SEQUENCE</scope>
    <source>
        <strain evidence="9">C16B3</strain>
    </source>
</reference>
<organism evidence="9 10">
    <name type="scientific">Solimonas marina</name>
    <dbReference type="NCBI Taxonomy" id="2714601"/>
    <lineage>
        <taxon>Bacteria</taxon>
        <taxon>Pseudomonadati</taxon>
        <taxon>Pseudomonadota</taxon>
        <taxon>Gammaproteobacteria</taxon>
        <taxon>Nevskiales</taxon>
        <taxon>Nevskiaceae</taxon>
        <taxon>Solimonas</taxon>
    </lineage>
</organism>
<dbReference type="PANTHER" id="PTHR47637">
    <property type="entry name" value="CHAPERONE SURA"/>
    <property type="match status" value="1"/>
</dbReference>
<dbReference type="HAMAP" id="MF_01183">
    <property type="entry name" value="Chaperone_SurA"/>
    <property type="match status" value="1"/>
</dbReference>
<feature type="domain" description="PpiC" evidence="8">
    <location>
        <begin position="291"/>
        <end position="390"/>
    </location>
</feature>
<comment type="catalytic activity">
    <reaction evidence="7">
        <text>[protein]-peptidylproline (omega=180) = [protein]-peptidylproline (omega=0)</text>
        <dbReference type="Rhea" id="RHEA:16237"/>
        <dbReference type="Rhea" id="RHEA-COMP:10747"/>
        <dbReference type="Rhea" id="RHEA-COMP:10748"/>
        <dbReference type="ChEBI" id="CHEBI:83833"/>
        <dbReference type="ChEBI" id="CHEBI:83834"/>
        <dbReference type="EC" id="5.2.1.8"/>
    </reaction>
</comment>
<dbReference type="AlphaFoldDB" id="A0A969W694"/>
<comment type="caution">
    <text evidence="9">The sequence shown here is derived from an EMBL/GenBank/DDBJ whole genome shotgun (WGS) entry which is preliminary data.</text>
</comment>
<proteinExistence type="inferred from homology"/>
<gene>
    <name evidence="7" type="primary">surA</name>
    <name evidence="9" type="ORF">G7Y82_03805</name>
</gene>
<accession>A0A969W694</accession>
<dbReference type="Proteomes" id="UP000653472">
    <property type="component" value="Unassembled WGS sequence"/>
</dbReference>
<evidence type="ECO:0000256" key="7">
    <source>
        <dbReference type="HAMAP-Rule" id="MF_01183"/>
    </source>
</evidence>
<feature type="signal peptide" evidence="7">
    <location>
        <begin position="1"/>
        <end position="30"/>
    </location>
</feature>
<keyword evidence="6 7" id="KW-0413">Isomerase</keyword>
<dbReference type="InterPro" id="IPR015391">
    <property type="entry name" value="SurA_N"/>
</dbReference>
<name>A0A969W694_9GAMM</name>
<dbReference type="GO" id="GO:0003755">
    <property type="term" value="F:peptidyl-prolyl cis-trans isomerase activity"/>
    <property type="evidence" value="ECO:0007669"/>
    <property type="project" value="UniProtKB-UniRule"/>
</dbReference>
<evidence type="ECO:0000256" key="3">
    <source>
        <dbReference type="ARBA" id="ARBA00022764"/>
    </source>
</evidence>
<feature type="domain" description="PpiC" evidence="8">
    <location>
        <begin position="179"/>
        <end position="280"/>
    </location>
</feature>
<dbReference type="GO" id="GO:0042277">
    <property type="term" value="F:peptide binding"/>
    <property type="evidence" value="ECO:0007669"/>
    <property type="project" value="InterPro"/>
</dbReference>
<dbReference type="Pfam" id="PF09312">
    <property type="entry name" value="SurA_N"/>
    <property type="match status" value="1"/>
</dbReference>
<dbReference type="InterPro" id="IPR046357">
    <property type="entry name" value="PPIase_dom_sf"/>
</dbReference>
<dbReference type="Gene3D" id="1.10.4030.10">
    <property type="entry name" value="Porin chaperone SurA, peptide-binding domain"/>
    <property type="match status" value="1"/>
</dbReference>
<evidence type="ECO:0000313" key="9">
    <source>
        <dbReference type="EMBL" id="NKF21431.1"/>
    </source>
</evidence>
<keyword evidence="3 7" id="KW-0574">Periplasm</keyword>
<dbReference type="EMBL" id="JAAVXB010000002">
    <property type="protein sequence ID" value="NKF21431.1"/>
    <property type="molecule type" value="Genomic_DNA"/>
</dbReference>
<keyword evidence="4 7" id="KW-0697">Rotamase</keyword>
<keyword evidence="2 7" id="KW-0677">Repeat</keyword>
<dbReference type="EC" id="5.2.1.8" evidence="7"/>
<evidence type="ECO:0000256" key="4">
    <source>
        <dbReference type="ARBA" id="ARBA00023110"/>
    </source>
</evidence>
<dbReference type="RefSeq" id="WP_168146700.1">
    <property type="nucleotide sequence ID" value="NZ_JAAVXB010000002.1"/>
</dbReference>
<sequence precursor="true">MSLRPHPMRPVFSFLFALAATLCMVGTAQAEAVPLDRILVVVNDGTILQSELDTAMADARDQIAKRGITAPPDAVLRAQVLNQLILKKVQTQRADQEGIHIDDRELNEVLTNIAKQNGLTLSGFADAVRADGLDYLTVREQIRDEVTVQRLRNKEVDSRVVVTDQDIDNYLANQNADSDKEYRLADILIAVPDGATQQIRDQARAKAEGLLKRIRGGEDFAQVAIANSNGQQALQGGDLGWRKGSDLPSVFAKIAAQLKKGDVSDVFDMGSGFHIVKLTDVRGADSERKTVTETHARHILIQTNAIRDDKQAHELADEIYKRLKNGEDFAALAKQFSDDPGSKNSGGDLGYQPPGVFVPEFQSRLDALKPGEISEPFRTQYGWHVAQLIDRRDRDVTEEQRRAKARTAIGTRKSAEEYEVWLRRLRNEAYIEYRIPSDAEAAKQLEQQS</sequence>
<keyword evidence="5 7" id="KW-0143">Chaperone</keyword>
<dbReference type="InterPro" id="IPR023058">
    <property type="entry name" value="PPIase_PpiC_CS"/>
</dbReference>
<evidence type="ECO:0000256" key="5">
    <source>
        <dbReference type="ARBA" id="ARBA00023186"/>
    </source>
</evidence>
<comment type="function">
    <text evidence="7">Chaperone involved in the correct folding and assembly of outer membrane proteins. Recognizes specific patterns of aromatic residues and the orientation of their side chains, which are found more frequently in integral outer membrane proteins. May act in both early periplasmic and late outer membrane-associated steps of protein maturation.</text>
</comment>
<dbReference type="GO" id="GO:0006457">
    <property type="term" value="P:protein folding"/>
    <property type="evidence" value="ECO:0007669"/>
    <property type="project" value="UniProtKB-UniRule"/>
</dbReference>
<evidence type="ECO:0000256" key="2">
    <source>
        <dbReference type="ARBA" id="ARBA00022737"/>
    </source>
</evidence>
<dbReference type="InterPro" id="IPR000297">
    <property type="entry name" value="PPIase_PpiC"/>
</dbReference>
<evidence type="ECO:0000259" key="8">
    <source>
        <dbReference type="PROSITE" id="PS50198"/>
    </source>
</evidence>
<dbReference type="InterPro" id="IPR023034">
    <property type="entry name" value="PPIase_SurA"/>
</dbReference>
<keyword evidence="10" id="KW-1185">Reference proteome</keyword>
<dbReference type="PANTHER" id="PTHR47637:SF1">
    <property type="entry name" value="CHAPERONE SURA"/>
    <property type="match status" value="1"/>
</dbReference>
<evidence type="ECO:0000256" key="1">
    <source>
        <dbReference type="ARBA" id="ARBA00022729"/>
    </source>
</evidence>
<dbReference type="SUPFAM" id="SSF109998">
    <property type="entry name" value="Triger factor/SurA peptide-binding domain-like"/>
    <property type="match status" value="1"/>
</dbReference>
<protein>
    <recommendedName>
        <fullName evidence="7">Chaperone SurA</fullName>
    </recommendedName>
    <alternativeName>
        <fullName evidence="7">Peptidyl-prolyl cis-trans isomerase SurA</fullName>
        <shortName evidence="7">PPIase SurA</shortName>
        <ecNumber evidence="7">5.2.1.8</ecNumber>
    </alternativeName>
    <alternativeName>
        <fullName evidence="7">Rotamase SurA</fullName>
    </alternativeName>
</protein>
<dbReference type="GO" id="GO:0030288">
    <property type="term" value="C:outer membrane-bounded periplasmic space"/>
    <property type="evidence" value="ECO:0007669"/>
    <property type="project" value="InterPro"/>
</dbReference>
<dbReference type="InterPro" id="IPR027304">
    <property type="entry name" value="Trigger_fact/SurA_dom_sf"/>
</dbReference>
<keyword evidence="1 7" id="KW-0732">Signal</keyword>
<dbReference type="GO" id="GO:0050821">
    <property type="term" value="P:protein stabilization"/>
    <property type="evidence" value="ECO:0007669"/>
    <property type="project" value="InterPro"/>
</dbReference>
<dbReference type="PROSITE" id="PS01096">
    <property type="entry name" value="PPIC_PPIASE_1"/>
    <property type="match status" value="1"/>
</dbReference>